<keyword evidence="2" id="KW-1185">Reference proteome</keyword>
<dbReference type="SUPFAM" id="SSF51182">
    <property type="entry name" value="RmlC-like cupins"/>
    <property type="match status" value="1"/>
</dbReference>
<name>A0A285VRF1_9MICO</name>
<dbReference type="Proteomes" id="UP000219688">
    <property type="component" value="Unassembled WGS sequence"/>
</dbReference>
<evidence type="ECO:0000313" key="1">
    <source>
        <dbReference type="EMBL" id="SOC56523.1"/>
    </source>
</evidence>
<organism evidence="1 2">
    <name type="scientific">Ornithinimicrobium cerasi</name>
    <dbReference type="NCBI Taxonomy" id="2248773"/>
    <lineage>
        <taxon>Bacteria</taxon>
        <taxon>Bacillati</taxon>
        <taxon>Actinomycetota</taxon>
        <taxon>Actinomycetes</taxon>
        <taxon>Micrococcales</taxon>
        <taxon>Ornithinimicrobiaceae</taxon>
        <taxon>Ornithinimicrobium</taxon>
    </lineage>
</organism>
<dbReference type="CDD" id="cd02230">
    <property type="entry name" value="cupin_HP0902-like"/>
    <property type="match status" value="1"/>
</dbReference>
<dbReference type="InterPro" id="IPR011051">
    <property type="entry name" value="RmlC_Cupin_sf"/>
</dbReference>
<dbReference type="Gene3D" id="2.60.120.10">
    <property type="entry name" value="Jelly Rolls"/>
    <property type="match status" value="1"/>
</dbReference>
<dbReference type="EMBL" id="OBQK01000008">
    <property type="protein sequence ID" value="SOC56523.1"/>
    <property type="molecule type" value="Genomic_DNA"/>
</dbReference>
<accession>A0A285VRF1</accession>
<dbReference type="RefSeq" id="WP_097188562.1">
    <property type="nucleotide sequence ID" value="NZ_OBQK01000008.1"/>
</dbReference>
<evidence type="ECO:0000313" key="2">
    <source>
        <dbReference type="Proteomes" id="UP000219688"/>
    </source>
</evidence>
<dbReference type="AlphaFoldDB" id="A0A285VRF1"/>
<protein>
    <recommendedName>
        <fullName evidence="3">Cupin domain-containing protein</fullName>
    </recommendedName>
</protein>
<proteinExistence type="predicted"/>
<reference evidence="2" key="1">
    <citation type="submission" date="2017-08" db="EMBL/GenBank/DDBJ databases">
        <authorList>
            <person name="Varghese N."/>
            <person name="Submissions S."/>
        </authorList>
    </citation>
    <scope>NUCLEOTIDE SEQUENCE [LARGE SCALE GENOMIC DNA]</scope>
    <source>
        <strain evidence="2">USBA17B2</strain>
    </source>
</reference>
<dbReference type="PANTHER" id="PTHR37694:SF1">
    <property type="entry name" value="SLR8022 PROTEIN"/>
    <property type="match status" value="1"/>
</dbReference>
<dbReference type="PANTHER" id="PTHR37694">
    <property type="entry name" value="SLR8022 PROTEIN"/>
    <property type="match status" value="1"/>
</dbReference>
<evidence type="ECO:0008006" key="3">
    <source>
        <dbReference type="Google" id="ProtNLM"/>
    </source>
</evidence>
<sequence length="136" mass="13862">MTDPAHPVTGDLALTEDDASRVVDLQAEGASLLELARSGDRGRAVRSVIRQPGQNAILLAFPAGGGLPGHDAPGPASLLCLSGSVVLAAGEDEWRLPAGSAHVIPPVRHEVRAEVDSVCLLTVSLPLPADPPGTVS</sequence>
<dbReference type="InterPro" id="IPR014710">
    <property type="entry name" value="RmlC-like_jellyroll"/>
</dbReference>
<gene>
    <name evidence="1" type="ORF">SAMN05421879_10814</name>
</gene>